<name>A0A0T6B4M3_9SCAR</name>
<gene>
    <name evidence="2" type="ORF">AMK59_4161</name>
</gene>
<dbReference type="AlphaFoldDB" id="A0A0T6B4M3"/>
<comment type="caution">
    <text evidence="2">The sequence shown here is derived from an EMBL/GenBank/DDBJ whole genome shotgun (WGS) entry which is preliminary data.</text>
</comment>
<reference evidence="2 3" key="1">
    <citation type="submission" date="2015-09" db="EMBL/GenBank/DDBJ databases">
        <title>Draft genome of the scarab beetle Oryctes borbonicus.</title>
        <authorList>
            <person name="Meyer J.M."/>
            <person name="Markov G.V."/>
            <person name="Baskaran P."/>
            <person name="Herrmann M."/>
            <person name="Sommer R.J."/>
            <person name="Roedelsperger C."/>
        </authorList>
    </citation>
    <scope>NUCLEOTIDE SEQUENCE [LARGE SCALE GENOMIC DNA]</scope>
    <source>
        <strain evidence="2">OB123</strain>
        <tissue evidence="2">Whole animal</tissue>
    </source>
</reference>
<evidence type="ECO:0000313" key="3">
    <source>
        <dbReference type="Proteomes" id="UP000051574"/>
    </source>
</evidence>
<protein>
    <recommendedName>
        <fullName evidence="1">AMP-binding enzyme C-terminal domain-containing protein</fullName>
    </recommendedName>
</protein>
<sequence length="188" mass="21360">AGNISPGPGRYFLTDPEVRREGMKEVESRHLRPCEASSKRIIATPRLKRRKAQERRKLQGGGLPTHVSLQSRRFIQKLVKLQNDKKSRSEMDKEFPAVSEHVRTEESGWHIVPLTIKVILLKHPAVKEAQVIGHPSKASNKRPFVLVELKTDCRATEAELLYFINQKLAAEEKITSGLKIIRNRVGES</sequence>
<dbReference type="Pfam" id="PF13193">
    <property type="entry name" value="AMP-binding_C"/>
    <property type="match status" value="1"/>
</dbReference>
<keyword evidence="3" id="KW-1185">Reference proteome</keyword>
<dbReference type="EMBL" id="LJIG01009820">
    <property type="protein sequence ID" value="KRT82316.1"/>
    <property type="molecule type" value="Genomic_DNA"/>
</dbReference>
<feature type="domain" description="AMP-binding enzyme C-terminal" evidence="1">
    <location>
        <begin position="119"/>
        <end position="170"/>
    </location>
</feature>
<dbReference type="InterPro" id="IPR045851">
    <property type="entry name" value="AMP-bd_C_sf"/>
</dbReference>
<proteinExistence type="predicted"/>
<evidence type="ECO:0000259" key="1">
    <source>
        <dbReference type="Pfam" id="PF13193"/>
    </source>
</evidence>
<evidence type="ECO:0000313" key="2">
    <source>
        <dbReference type="EMBL" id="KRT82316.1"/>
    </source>
</evidence>
<feature type="non-terminal residue" evidence="2">
    <location>
        <position position="1"/>
    </location>
</feature>
<accession>A0A0T6B4M3</accession>
<dbReference type="SUPFAM" id="SSF56801">
    <property type="entry name" value="Acetyl-CoA synthetase-like"/>
    <property type="match status" value="1"/>
</dbReference>
<organism evidence="2 3">
    <name type="scientific">Oryctes borbonicus</name>
    <dbReference type="NCBI Taxonomy" id="1629725"/>
    <lineage>
        <taxon>Eukaryota</taxon>
        <taxon>Metazoa</taxon>
        <taxon>Ecdysozoa</taxon>
        <taxon>Arthropoda</taxon>
        <taxon>Hexapoda</taxon>
        <taxon>Insecta</taxon>
        <taxon>Pterygota</taxon>
        <taxon>Neoptera</taxon>
        <taxon>Endopterygota</taxon>
        <taxon>Coleoptera</taxon>
        <taxon>Polyphaga</taxon>
        <taxon>Scarabaeiformia</taxon>
        <taxon>Scarabaeidae</taxon>
        <taxon>Dynastinae</taxon>
        <taxon>Oryctes</taxon>
    </lineage>
</organism>
<dbReference type="Proteomes" id="UP000051574">
    <property type="component" value="Unassembled WGS sequence"/>
</dbReference>
<dbReference type="Gene3D" id="3.30.300.30">
    <property type="match status" value="1"/>
</dbReference>
<dbReference type="InterPro" id="IPR025110">
    <property type="entry name" value="AMP-bd_C"/>
</dbReference>